<dbReference type="PANTHER" id="PTHR43298:SF2">
    <property type="entry name" value="FMN_FAD EXPORTER YEEO-RELATED"/>
    <property type="match status" value="1"/>
</dbReference>
<dbReference type="RefSeq" id="WP_035340245.1">
    <property type="nucleotide sequence ID" value="NZ_LT615367.1"/>
</dbReference>
<feature type="transmembrane region" description="Helical" evidence="10">
    <location>
        <begin position="426"/>
        <end position="446"/>
    </location>
</feature>
<keyword evidence="7" id="KW-0406">Ion transport</keyword>
<feature type="transmembrane region" description="Helical" evidence="10">
    <location>
        <begin position="137"/>
        <end position="158"/>
    </location>
</feature>
<keyword evidence="12" id="KW-1185">Reference proteome</keyword>
<evidence type="ECO:0000256" key="1">
    <source>
        <dbReference type="ARBA" id="ARBA00004429"/>
    </source>
</evidence>
<keyword evidence="6 10" id="KW-1133">Transmembrane helix</keyword>
<dbReference type="InterPro" id="IPR050222">
    <property type="entry name" value="MATE_MdtK"/>
</dbReference>
<evidence type="ECO:0000256" key="7">
    <source>
        <dbReference type="ARBA" id="ARBA00023065"/>
    </source>
</evidence>
<dbReference type="PANTHER" id="PTHR43298">
    <property type="entry name" value="MULTIDRUG RESISTANCE PROTEIN NORM-RELATED"/>
    <property type="match status" value="1"/>
</dbReference>
<reference evidence="11 12" key="1">
    <citation type="submission" date="2016-09" db="EMBL/GenBank/DDBJ databases">
        <authorList>
            <person name="Reverchon S."/>
            <person name="Nasser W."/>
            <person name="Leonard S."/>
            <person name="Brochier C."/>
            <person name="Duprey A."/>
        </authorList>
    </citation>
    <scope>NUCLEOTIDE SEQUENCE [LARGE SCALE GENOMIC DNA]</scope>
    <source>
        <strain evidence="11 12">174/2</strain>
    </source>
</reference>
<dbReference type="GO" id="GO:0005886">
    <property type="term" value="C:plasma membrane"/>
    <property type="evidence" value="ECO:0007669"/>
    <property type="project" value="UniProtKB-SubCell"/>
</dbReference>
<name>A0A375AE80_9GAMM</name>
<evidence type="ECO:0000256" key="4">
    <source>
        <dbReference type="ARBA" id="ARBA00022475"/>
    </source>
</evidence>
<dbReference type="EMBL" id="LT615367">
    <property type="protein sequence ID" value="SLM64216.1"/>
    <property type="molecule type" value="Genomic_DNA"/>
</dbReference>
<accession>A0A375AE80</accession>
<evidence type="ECO:0000313" key="12">
    <source>
        <dbReference type="Proteomes" id="UP000294820"/>
    </source>
</evidence>
<feature type="transmembrane region" description="Helical" evidence="10">
    <location>
        <begin position="400"/>
        <end position="420"/>
    </location>
</feature>
<evidence type="ECO:0000256" key="3">
    <source>
        <dbReference type="ARBA" id="ARBA00022449"/>
    </source>
</evidence>
<dbReference type="Proteomes" id="UP000294820">
    <property type="component" value="Chromosome 1"/>
</dbReference>
<comment type="subcellular location">
    <subcellularLocation>
        <location evidence="1">Cell inner membrane</location>
        <topology evidence="1">Multi-pass membrane protein</topology>
    </subcellularLocation>
</comment>
<feature type="transmembrane region" description="Helical" evidence="10">
    <location>
        <begin position="281"/>
        <end position="308"/>
    </location>
</feature>
<dbReference type="GO" id="GO:0006811">
    <property type="term" value="P:monoatomic ion transport"/>
    <property type="evidence" value="ECO:0007669"/>
    <property type="project" value="UniProtKB-KW"/>
</dbReference>
<feature type="transmembrane region" description="Helical" evidence="10">
    <location>
        <begin position="170"/>
        <end position="196"/>
    </location>
</feature>
<feature type="transmembrane region" description="Helical" evidence="10">
    <location>
        <begin position="62"/>
        <end position="84"/>
    </location>
</feature>
<evidence type="ECO:0000256" key="9">
    <source>
        <dbReference type="ARBA" id="ARBA00031636"/>
    </source>
</evidence>
<dbReference type="NCBIfam" id="NF041801">
    <property type="entry name" value="MATE_SolL"/>
    <property type="match status" value="1"/>
</dbReference>
<dbReference type="NCBIfam" id="TIGR00797">
    <property type="entry name" value="matE"/>
    <property type="match status" value="1"/>
</dbReference>
<dbReference type="Pfam" id="PF01554">
    <property type="entry name" value="MatE"/>
    <property type="match status" value="2"/>
</dbReference>
<evidence type="ECO:0000256" key="10">
    <source>
        <dbReference type="SAM" id="Phobius"/>
    </source>
</evidence>
<dbReference type="PIRSF" id="PIRSF006603">
    <property type="entry name" value="DinF"/>
    <property type="match status" value="1"/>
</dbReference>
<feature type="transmembrane region" description="Helical" evidence="10">
    <location>
        <begin position="105"/>
        <end position="125"/>
    </location>
</feature>
<feature type="transmembrane region" description="Helical" evidence="10">
    <location>
        <begin position="247"/>
        <end position="269"/>
    </location>
</feature>
<dbReference type="AlphaFoldDB" id="A0A375AE80"/>
<feature type="transmembrane region" description="Helical" evidence="10">
    <location>
        <begin position="370"/>
        <end position="388"/>
    </location>
</feature>
<dbReference type="CDD" id="cd13142">
    <property type="entry name" value="MATE_like_12"/>
    <property type="match status" value="1"/>
</dbReference>
<dbReference type="InterPro" id="IPR002528">
    <property type="entry name" value="MATE_fam"/>
</dbReference>
<keyword evidence="8 10" id="KW-0472">Membrane</keyword>
<gene>
    <name evidence="11" type="ORF">DAQ1742_03408</name>
</gene>
<dbReference type="KEGG" id="daq:DAQ1742_03408"/>
<evidence type="ECO:0000256" key="2">
    <source>
        <dbReference type="ARBA" id="ARBA00022448"/>
    </source>
</evidence>
<proteinExistence type="predicted"/>
<sequence>MSPEIDNEKSNALLQGSILRSLAKIGVPVILANLLQSGYIMIDAFWVGRLGDKAVAAISVSQPIIFLAFALGIGLSVAGTTLVAQCIGARLYQRANDIAAQVFTLSLLFAIPVTVAGYVFAPWMLHALGTQNEVFPYALGFLRVIISGMVFTFGFSMLQSLMRGAGEVRIPLLITLGTLILNAIMDPLFIFGYGMIPAFGVAGAAIATVINQGIAMVAGLLVLRLGRVGLKISFRAMKPKMERVKSVVRLGMPASIELCAHALGASGMMTLVTSLGTDVTAAYGVVININALVIVPAIGMSIATATLVGQNVGAGQSERARAIGRLSGAISFLILTAIGLLGVVFSPYIIGTFAPDLPMVIIHGTHFFHLIAPSYGLIGLQMALNGAFRATGRTMTTMTLALVSQWLIQIPLAWGLSHYTSLGVSGLWWAFPITNLLMAALTIMFFERIDWQRSRLMHSPGATAQKQPDTV</sequence>
<keyword evidence="3" id="KW-0050">Antiport</keyword>
<feature type="transmembrane region" description="Helical" evidence="10">
    <location>
        <begin position="21"/>
        <end position="42"/>
    </location>
</feature>
<keyword evidence="5 10" id="KW-0812">Transmembrane</keyword>
<dbReference type="InterPro" id="IPR048279">
    <property type="entry name" value="MdtK-like"/>
</dbReference>
<dbReference type="GO" id="GO:0042910">
    <property type="term" value="F:xenobiotic transmembrane transporter activity"/>
    <property type="evidence" value="ECO:0007669"/>
    <property type="project" value="InterPro"/>
</dbReference>
<organism evidence="11 12">
    <name type="scientific">Dickeya aquatica</name>
    <dbReference type="NCBI Taxonomy" id="1401087"/>
    <lineage>
        <taxon>Bacteria</taxon>
        <taxon>Pseudomonadati</taxon>
        <taxon>Pseudomonadota</taxon>
        <taxon>Gammaproteobacteria</taxon>
        <taxon>Enterobacterales</taxon>
        <taxon>Pectobacteriaceae</taxon>
        <taxon>Dickeya</taxon>
    </lineage>
</organism>
<evidence type="ECO:0000256" key="8">
    <source>
        <dbReference type="ARBA" id="ARBA00023136"/>
    </source>
</evidence>
<evidence type="ECO:0000256" key="6">
    <source>
        <dbReference type="ARBA" id="ARBA00022989"/>
    </source>
</evidence>
<keyword evidence="4" id="KW-1003">Cell membrane</keyword>
<feature type="transmembrane region" description="Helical" evidence="10">
    <location>
        <begin position="329"/>
        <end position="350"/>
    </location>
</feature>
<feature type="transmembrane region" description="Helical" evidence="10">
    <location>
        <begin position="202"/>
        <end position="226"/>
    </location>
</feature>
<keyword evidence="2" id="KW-0813">Transport</keyword>
<dbReference type="GO" id="GO:0015297">
    <property type="term" value="F:antiporter activity"/>
    <property type="evidence" value="ECO:0007669"/>
    <property type="project" value="UniProtKB-KW"/>
</dbReference>
<evidence type="ECO:0000313" key="11">
    <source>
        <dbReference type="EMBL" id="SLM64216.1"/>
    </source>
</evidence>
<protein>
    <recommendedName>
        <fullName evidence="9">Multidrug-efflux transporter</fullName>
    </recommendedName>
</protein>
<evidence type="ECO:0000256" key="5">
    <source>
        <dbReference type="ARBA" id="ARBA00022692"/>
    </source>
</evidence>